<dbReference type="Proteomes" id="UP000002965">
    <property type="component" value="Unassembled WGS sequence"/>
</dbReference>
<dbReference type="InterPro" id="IPR006530">
    <property type="entry name" value="YD"/>
</dbReference>
<dbReference type="RefSeq" id="WP_005681933.1">
    <property type="nucleotide sequence ID" value="NZ_JH724079.1"/>
</dbReference>
<dbReference type="HOGENOM" id="CLU_545788_0_0_10"/>
<organism evidence="1 2">
    <name type="scientific">Bacteroides caccae CL03T12C61</name>
    <dbReference type="NCBI Taxonomy" id="997873"/>
    <lineage>
        <taxon>Bacteria</taxon>
        <taxon>Pseudomonadati</taxon>
        <taxon>Bacteroidota</taxon>
        <taxon>Bacteroidia</taxon>
        <taxon>Bacteroidales</taxon>
        <taxon>Bacteroidaceae</taxon>
        <taxon>Bacteroides</taxon>
    </lineage>
</organism>
<comment type="caution">
    <text evidence="1">The sequence shown here is derived from an EMBL/GenBank/DDBJ whole genome shotgun (WGS) entry which is preliminary data.</text>
</comment>
<evidence type="ECO:0000313" key="2">
    <source>
        <dbReference type="Proteomes" id="UP000002965"/>
    </source>
</evidence>
<gene>
    <name evidence="1" type="ORF">HMPREF1061_03153</name>
</gene>
<keyword evidence="2" id="KW-1185">Reference proteome</keyword>
<protein>
    <submittedName>
        <fullName evidence="1">YD repeat (Two copies)</fullName>
    </submittedName>
</protein>
<sequence>FAQVYSLQSIKYPTGAREELVYELNTYPDTDEYGNAISSYAGGLRIYSIQCRDVEGTLKNERRFLYEKDGIPTGYAPQVTFVDEMEKLYLRTYSRTSMRYRLYSSLPVADAGAAAGVSVLYPNVSVVEKDDYGKTVSREDYEYNTNFYFPSIINGMVHDEVSHYKKGKLVRRTDYDVDTGQPVHDEEHTYTEISLNNNTPVVAGREVRRANLVVAEQSGVETDDDLYYREYRYSIGRGNTRVENQLTVNTDYYAGKLVSDTVVRTYGSTDWDIRSGLPVREIYKYSDGKKKKCDYTYPYHVNDAVGRAMTAANDILRPAHIGESVEGPEGYMDDSFTSFDYTLDPGSGSALLDEVSVWKHEGLFSMSESYPVHDAYGNVCEIRRADAPVVALLWGYNYSRPVAIVEGASYQEVVSGLRVSVESLQNLDGSALENVLLPLRNAFPAPCRVTVYRYAPQRGVVYMNEPNGNVTTYSYDGFGRLTEIRDKDGAVLEYNEYKK</sequence>
<dbReference type="PATRIC" id="fig|997873.3.peg.3289"/>
<accession>I8V1L5</accession>
<dbReference type="AlphaFoldDB" id="I8V1L5"/>
<dbReference type="InterPro" id="IPR031325">
    <property type="entry name" value="RHS_repeat"/>
</dbReference>
<dbReference type="EMBL" id="AGXF01000014">
    <property type="protein sequence ID" value="EIY19167.1"/>
    <property type="molecule type" value="Genomic_DNA"/>
</dbReference>
<proteinExistence type="predicted"/>
<reference evidence="1 2" key="1">
    <citation type="submission" date="2012-02" db="EMBL/GenBank/DDBJ databases">
        <title>The Genome Sequence of Bacteroides caccae CL03T12C61.</title>
        <authorList>
            <consortium name="The Broad Institute Genome Sequencing Platform"/>
            <person name="Earl A."/>
            <person name="Ward D."/>
            <person name="Feldgarden M."/>
            <person name="Gevers D."/>
            <person name="Zitomersky N.L."/>
            <person name="Coyne M.J."/>
            <person name="Comstock L.E."/>
            <person name="Young S.K."/>
            <person name="Zeng Q."/>
            <person name="Gargeya S."/>
            <person name="Fitzgerald M."/>
            <person name="Haas B."/>
            <person name="Abouelleil A."/>
            <person name="Alvarado L."/>
            <person name="Arachchi H.M."/>
            <person name="Berlin A."/>
            <person name="Chapman S.B."/>
            <person name="Gearin G."/>
            <person name="Goldberg J."/>
            <person name="Griggs A."/>
            <person name="Gujja S."/>
            <person name="Hansen M."/>
            <person name="Heiman D."/>
            <person name="Howarth C."/>
            <person name="Larimer J."/>
            <person name="Lui A."/>
            <person name="MacDonald P.J.P."/>
            <person name="McCowen C."/>
            <person name="Montmayeur A."/>
            <person name="Murphy C."/>
            <person name="Neiman D."/>
            <person name="Pearson M."/>
            <person name="Priest M."/>
            <person name="Roberts A."/>
            <person name="Saif S."/>
            <person name="Shea T."/>
            <person name="Sisk P."/>
            <person name="Stolte C."/>
            <person name="Sykes S."/>
            <person name="Wortman J."/>
            <person name="Nusbaum C."/>
            <person name="Birren B."/>
        </authorList>
    </citation>
    <scope>NUCLEOTIDE SEQUENCE [LARGE SCALE GENOMIC DNA]</scope>
    <source>
        <strain evidence="1 2">CL03T12C61</strain>
    </source>
</reference>
<dbReference type="NCBIfam" id="TIGR01643">
    <property type="entry name" value="YD_repeat_2x"/>
    <property type="match status" value="1"/>
</dbReference>
<feature type="non-terminal residue" evidence="1">
    <location>
        <position position="1"/>
    </location>
</feature>
<dbReference type="Pfam" id="PF05593">
    <property type="entry name" value="RHS_repeat"/>
    <property type="match status" value="1"/>
</dbReference>
<evidence type="ECO:0000313" key="1">
    <source>
        <dbReference type="EMBL" id="EIY19167.1"/>
    </source>
</evidence>
<name>I8V1L5_9BACE</name>